<name>A0A1V9Z903_ACHHY</name>
<protein>
    <recommendedName>
        <fullName evidence="4">CHCH domain-containing protein</fullName>
    </recommendedName>
</protein>
<dbReference type="PROSITE" id="PS51808">
    <property type="entry name" value="CHCH"/>
    <property type="match status" value="1"/>
</dbReference>
<dbReference type="Proteomes" id="UP000243579">
    <property type="component" value="Unassembled WGS sequence"/>
</dbReference>
<dbReference type="GO" id="GO:0005634">
    <property type="term" value="C:nucleus"/>
    <property type="evidence" value="ECO:0007669"/>
    <property type="project" value="TreeGrafter"/>
</dbReference>
<dbReference type="GO" id="GO:0007005">
    <property type="term" value="P:mitochondrion organization"/>
    <property type="evidence" value="ECO:0007669"/>
    <property type="project" value="InterPro"/>
</dbReference>
<dbReference type="AlphaFoldDB" id="A0A1V9Z903"/>
<dbReference type="STRING" id="1202772.A0A1V9Z903"/>
<dbReference type="PANTHER" id="PTHR13523:SF2">
    <property type="entry name" value="COILED-COIL-HELIX-COILED-COIL-HELIX DOMAIN CONTAINING 2, ISOFORM A-RELATED"/>
    <property type="match status" value="1"/>
</dbReference>
<keyword evidence="3" id="KW-1185">Reference proteome</keyword>
<dbReference type="SUPFAM" id="SSF47072">
    <property type="entry name" value="Cysteine alpha-hairpin motif"/>
    <property type="match status" value="1"/>
</dbReference>
<dbReference type="InterPro" id="IPR055304">
    <property type="entry name" value="CHCHD2/10-like"/>
</dbReference>
<sequence>MARSRRSAAPAPARRPAPAAKPAPAPAPVQAAPAPAPMQQQSSGGGMMAGLMGTVAQGMAFGTGSAIAHRAVGAVANSIGGGSDNSQHAEAAPAPAAPQPANPCANQNKSFMDCLNANSNDVAACQFYFDQFKMCERQSQQQF</sequence>
<dbReference type="GO" id="GO:0005739">
    <property type="term" value="C:mitochondrion"/>
    <property type="evidence" value="ECO:0007669"/>
    <property type="project" value="TreeGrafter"/>
</dbReference>
<evidence type="ECO:0000313" key="3">
    <source>
        <dbReference type="Proteomes" id="UP000243579"/>
    </source>
</evidence>
<feature type="compositionally biased region" description="Pro residues" evidence="1">
    <location>
        <begin position="13"/>
        <end position="27"/>
    </location>
</feature>
<feature type="region of interest" description="Disordered" evidence="1">
    <location>
        <begin position="78"/>
        <end position="107"/>
    </location>
</feature>
<feature type="compositionally biased region" description="Low complexity" evidence="1">
    <location>
        <begin position="28"/>
        <end position="42"/>
    </location>
</feature>
<organism evidence="2 3">
    <name type="scientific">Achlya hypogyna</name>
    <name type="common">Oomycete</name>
    <name type="synonym">Protoachlya hypogyna</name>
    <dbReference type="NCBI Taxonomy" id="1202772"/>
    <lineage>
        <taxon>Eukaryota</taxon>
        <taxon>Sar</taxon>
        <taxon>Stramenopiles</taxon>
        <taxon>Oomycota</taxon>
        <taxon>Saprolegniomycetes</taxon>
        <taxon>Saprolegniales</taxon>
        <taxon>Achlyaceae</taxon>
        <taxon>Achlya</taxon>
    </lineage>
</organism>
<accession>A0A1V9Z903</accession>
<dbReference type="InterPro" id="IPR009069">
    <property type="entry name" value="Cys_alpha_HP_mot_SF"/>
</dbReference>
<reference evidence="2 3" key="1">
    <citation type="journal article" date="2014" name="Genome Biol. Evol.">
        <title>The secreted proteins of Achlya hypogyna and Thraustotheca clavata identify the ancestral oomycete secretome and reveal gene acquisitions by horizontal gene transfer.</title>
        <authorList>
            <person name="Misner I."/>
            <person name="Blouin N."/>
            <person name="Leonard G."/>
            <person name="Richards T.A."/>
            <person name="Lane C.E."/>
        </authorList>
    </citation>
    <scope>NUCLEOTIDE SEQUENCE [LARGE SCALE GENOMIC DNA]</scope>
    <source>
        <strain evidence="2 3">ATCC 48635</strain>
    </source>
</reference>
<proteinExistence type="predicted"/>
<dbReference type="OrthoDB" id="1106148at2759"/>
<evidence type="ECO:0000313" key="2">
    <source>
        <dbReference type="EMBL" id="OQR94387.1"/>
    </source>
</evidence>
<comment type="caution">
    <text evidence="2">The sequence shown here is derived from an EMBL/GenBank/DDBJ whole genome shotgun (WGS) entry which is preliminary data.</text>
</comment>
<gene>
    <name evidence="2" type="ORF">ACHHYP_01394</name>
</gene>
<dbReference type="PANTHER" id="PTHR13523">
    <property type="entry name" value="COILED-COIL-HELIX-COILED-COIL-HELIX DOMAIN CONTAINING 2/NUR77"/>
    <property type="match status" value="1"/>
</dbReference>
<feature type="region of interest" description="Disordered" evidence="1">
    <location>
        <begin position="1"/>
        <end position="50"/>
    </location>
</feature>
<dbReference type="EMBL" id="JNBR01000365">
    <property type="protein sequence ID" value="OQR94387.1"/>
    <property type="molecule type" value="Genomic_DNA"/>
</dbReference>
<evidence type="ECO:0008006" key="4">
    <source>
        <dbReference type="Google" id="ProtNLM"/>
    </source>
</evidence>
<evidence type="ECO:0000256" key="1">
    <source>
        <dbReference type="SAM" id="MobiDB-lite"/>
    </source>
</evidence>